<dbReference type="PRINTS" id="PR01590">
    <property type="entry name" value="HTHFIS"/>
</dbReference>
<comment type="caution">
    <text evidence="8">The sequence shown here is derived from an EMBL/GenBank/DDBJ whole genome shotgun (WGS) entry which is preliminary data.</text>
</comment>
<dbReference type="InterPro" id="IPR002197">
    <property type="entry name" value="HTH_Fis"/>
</dbReference>
<dbReference type="Gene3D" id="3.40.50.2300">
    <property type="match status" value="1"/>
</dbReference>
<evidence type="ECO:0000256" key="5">
    <source>
        <dbReference type="PROSITE-ProRule" id="PRU00169"/>
    </source>
</evidence>
<dbReference type="SMART" id="SM00448">
    <property type="entry name" value="REC"/>
    <property type="match status" value="1"/>
</dbReference>
<dbReference type="SMART" id="SM00382">
    <property type="entry name" value="AAA"/>
    <property type="match status" value="1"/>
</dbReference>
<reference evidence="8" key="2">
    <citation type="submission" date="2020-09" db="EMBL/GenBank/DDBJ databases">
        <authorList>
            <person name="Sun Q."/>
            <person name="Kim S."/>
        </authorList>
    </citation>
    <scope>NUCLEOTIDE SEQUENCE</scope>
    <source>
        <strain evidence="8">KCTC 42731</strain>
    </source>
</reference>
<dbReference type="InterPro" id="IPR011006">
    <property type="entry name" value="CheY-like_superfamily"/>
</dbReference>
<dbReference type="FunFam" id="3.40.50.300:FF:000006">
    <property type="entry name" value="DNA-binding transcriptional regulator NtrC"/>
    <property type="match status" value="1"/>
</dbReference>
<dbReference type="Pfam" id="PF02954">
    <property type="entry name" value="HTH_8"/>
    <property type="match status" value="1"/>
</dbReference>
<dbReference type="InterPro" id="IPR001789">
    <property type="entry name" value="Sig_transdc_resp-reg_receiver"/>
</dbReference>
<accession>A0A919BPC3</accession>
<dbReference type="SUPFAM" id="SSF52540">
    <property type="entry name" value="P-loop containing nucleoside triphosphate hydrolases"/>
    <property type="match status" value="1"/>
</dbReference>
<keyword evidence="1" id="KW-0547">Nucleotide-binding</keyword>
<dbReference type="SUPFAM" id="SSF46689">
    <property type="entry name" value="Homeodomain-like"/>
    <property type="match status" value="1"/>
</dbReference>
<dbReference type="Gene3D" id="3.40.50.300">
    <property type="entry name" value="P-loop containing nucleotide triphosphate hydrolases"/>
    <property type="match status" value="1"/>
</dbReference>
<keyword evidence="9" id="KW-1185">Reference proteome</keyword>
<evidence type="ECO:0000259" key="7">
    <source>
        <dbReference type="PROSITE" id="PS50110"/>
    </source>
</evidence>
<dbReference type="GO" id="GO:0006355">
    <property type="term" value="P:regulation of DNA-templated transcription"/>
    <property type="evidence" value="ECO:0007669"/>
    <property type="project" value="InterPro"/>
</dbReference>
<reference evidence="8" key="1">
    <citation type="journal article" date="2014" name="Int. J. Syst. Evol. Microbiol.">
        <title>Complete genome sequence of Corynebacterium casei LMG S-19264T (=DSM 44701T), isolated from a smear-ripened cheese.</title>
        <authorList>
            <consortium name="US DOE Joint Genome Institute (JGI-PGF)"/>
            <person name="Walter F."/>
            <person name="Albersmeier A."/>
            <person name="Kalinowski J."/>
            <person name="Ruckert C."/>
        </authorList>
    </citation>
    <scope>NUCLEOTIDE SEQUENCE</scope>
    <source>
        <strain evidence="8">KCTC 42731</strain>
    </source>
</reference>
<dbReference type="EMBL" id="BNCK01000009">
    <property type="protein sequence ID" value="GHG03378.1"/>
    <property type="molecule type" value="Genomic_DNA"/>
</dbReference>
<evidence type="ECO:0000256" key="1">
    <source>
        <dbReference type="ARBA" id="ARBA00022741"/>
    </source>
</evidence>
<dbReference type="Gene3D" id="1.10.8.60">
    <property type="match status" value="1"/>
</dbReference>
<dbReference type="GO" id="GO:0043565">
    <property type="term" value="F:sequence-specific DNA binding"/>
    <property type="evidence" value="ECO:0007669"/>
    <property type="project" value="InterPro"/>
</dbReference>
<dbReference type="InterPro" id="IPR027417">
    <property type="entry name" value="P-loop_NTPase"/>
</dbReference>
<dbReference type="InterPro" id="IPR058031">
    <property type="entry name" value="AAA_lid_NorR"/>
</dbReference>
<evidence type="ECO:0000256" key="2">
    <source>
        <dbReference type="ARBA" id="ARBA00022840"/>
    </source>
</evidence>
<feature type="modified residue" description="4-aspartylphosphate" evidence="5">
    <location>
        <position position="54"/>
    </location>
</feature>
<dbReference type="Pfam" id="PF25601">
    <property type="entry name" value="AAA_lid_14"/>
    <property type="match status" value="1"/>
</dbReference>
<dbReference type="PROSITE" id="PS50045">
    <property type="entry name" value="SIGMA54_INTERACT_4"/>
    <property type="match status" value="1"/>
</dbReference>
<dbReference type="PANTHER" id="PTHR32071:SF14">
    <property type="entry name" value="TRANSCRIPTIONAL REGULATORY PROTEIN RTCR"/>
    <property type="match status" value="1"/>
</dbReference>
<dbReference type="CDD" id="cd17569">
    <property type="entry name" value="REC_HupR-like"/>
    <property type="match status" value="1"/>
</dbReference>
<feature type="domain" description="Response regulatory" evidence="7">
    <location>
        <begin position="5"/>
        <end position="120"/>
    </location>
</feature>
<evidence type="ECO:0000256" key="3">
    <source>
        <dbReference type="ARBA" id="ARBA00023015"/>
    </source>
</evidence>
<dbReference type="Proteomes" id="UP000623842">
    <property type="component" value="Unassembled WGS sequence"/>
</dbReference>
<dbReference type="InterPro" id="IPR009057">
    <property type="entry name" value="Homeodomain-like_sf"/>
</dbReference>
<keyword evidence="2" id="KW-0067">ATP-binding</keyword>
<sequence length="458" mass="51193">MNQACIFIVDDEAQILKAIERLFFQFPIEIKTFTSPREALENLSLFNPQVVISDLRMPFMTGLEFLSQVKEKHPDCHRILLSAHQDFEQVIDGFNDDIIHQFLSKPWKNDELIALVQQNLCNLDKEIGEESNITSIIGESAGMLQLKAQIVQVAGANVPIFINGKTGTGKELVAKACHELSYRKLQPFIAFNCANLNEHLLESQLFGHKKGAFTGADQDFEGLLTQAGEGTLFLDEVTTLPLNIQAKLLRVIQEREYTPLGDNKVLKLNAQILSASSTALEQATTTGEFRPDLYYRLAVIKLNIPPLNQRATDQIVLAQYFLNKFVKMHNKVAMKLTAGAEQFILSYAWPGNVRQLENVIHHVVIMNNEKDIRQEHIQSAIGNEPLAATTATEKSQHQNQKVLQNTVQAEINGTLEDIEKHAILTAIDACSGNVSQAAVKLGVNPSTIYRKLQKWGIS</sequence>
<keyword evidence="3" id="KW-0805">Transcription regulation</keyword>
<protein>
    <submittedName>
        <fullName evidence="8">Regulatory protein LuxO</fullName>
    </submittedName>
</protein>
<dbReference type="Pfam" id="PF00072">
    <property type="entry name" value="Response_reg"/>
    <property type="match status" value="1"/>
</dbReference>
<feature type="domain" description="Sigma-54 factor interaction" evidence="6">
    <location>
        <begin position="136"/>
        <end position="365"/>
    </location>
</feature>
<dbReference type="PANTHER" id="PTHR32071">
    <property type="entry name" value="TRANSCRIPTIONAL REGULATORY PROTEIN"/>
    <property type="match status" value="1"/>
</dbReference>
<dbReference type="RefSeq" id="WP_189773528.1">
    <property type="nucleotide sequence ID" value="NZ_BNCK01000009.1"/>
</dbReference>
<dbReference type="AlphaFoldDB" id="A0A919BPC3"/>
<name>A0A919BPC3_9GAMM</name>
<dbReference type="PROSITE" id="PS00688">
    <property type="entry name" value="SIGMA54_INTERACT_3"/>
    <property type="match status" value="1"/>
</dbReference>
<evidence type="ECO:0000259" key="6">
    <source>
        <dbReference type="PROSITE" id="PS50045"/>
    </source>
</evidence>
<dbReference type="Gene3D" id="1.10.10.60">
    <property type="entry name" value="Homeodomain-like"/>
    <property type="match status" value="1"/>
</dbReference>
<dbReference type="InterPro" id="IPR002078">
    <property type="entry name" value="Sigma_54_int"/>
</dbReference>
<keyword evidence="4" id="KW-0804">Transcription</keyword>
<dbReference type="InterPro" id="IPR025944">
    <property type="entry name" value="Sigma_54_int_dom_CS"/>
</dbReference>
<dbReference type="Pfam" id="PF00158">
    <property type="entry name" value="Sigma54_activat"/>
    <property type="match status" value="1"/>
</dbReference>
<evidence type="ECO:0000256" key="4">
    <source>
        <dbReference type="ARBA" id="ARBA00023163"/>
    </source>
</evidence>
<dbReference type="SUPFAM" id="SSF52172">
    <property type="entry name" value="CheY-like"/>
    <property type="match status" value="1"/>
</dbReference>
<proteinExistence type="predicted"/>
<evidence type="ECO:0000313" key="8">
    <source>
        <dbReference type="EMBL" id="GHG03378.1"/>
    </source>
</evidence>
<dbReference type="InterPro" id="IPR003593">
    <property type="entry name" value="AAA+_ATPase"/>
</dbReference>
<keyword evidence="5" id="KW-0597">Phosphoprotein</keyword>
<organism evidence="8 9">
    <name type="scientific">Thalassotalea marina</name>
    <dbReference type="NCBI Taxonomy" id="1673741"/>
    <lineage>
        <taxon>Bacteria</taxon>
        <taxon>Pseudomonadati</taxon>
        <taxon>Pseudomonadota</taxon>
        <taxon>Gammaproteobacteria</taxon>
        <taxon>Alteromonadales</taxon>
        <taxon>Colwelliaceae</taxon>
        <taxon>Thalassotalea</taxon>
    </lineage>
</organism>
<dbReference type="GO" id="GO:0000160">
    <property type="term" value="P:phosphorelay signal transduction system"/>
    <property type="evidence" value="ECO:0007669"/>
    <property type="project" value="InterPro"/>
</dbReference>
<gene>
    <name evidence="8" type="primary">luxO</name>
    <name evidence="8" type="ORF">GCM10017161_35800</name>
</gene>
<dbReference type="GO" id="GO:0005524">
    <property type="term" value="F:ATP binding"/>
    <property type="evidence" value="ECO:0007669"/>
    <property type="project" value="UniProtKB-KW"/>
</dbReference>
<dbReference type="PROSITE" id="PS50110">
    <property type="entry name" value="RESPONSE_REGULATORY"/>
    <property type="match status" value="1"/>
</dbReference>
<dbReference type="CDD" id="cd00009">
    <property type="entry name" value="AAA"/>
    <property type="match status" value="1"/>
</dbReference>
<evidence type="ECO:0000313" key="9">
    <source>
        <dbReference type="Proteomes" id="UP000623842"/>
    </source>
</evidence>